<dbReference type="AlphaFoldDB" id="A0A2G2VA01"/>
<dbReference type="EMBL" id="MLFT02000082">
    <property type="protein sequence ID" value="PHT29769.1"/>
    <property type="molecule type" value="Genomic_DNA"/>
</dbReference>
<protein>
    <recommendedName>
        <fullName evidence="2">Mediator of RNA polymerase II transcription subunit 25</fullName>
    </recommendedName>
</protein>
<evidence type="ECO:0000259" key="3">
    <source>
        <dbReference type="Pfam" id="PF11265"/>
    </source>
</evidence>
<dbReference type="GO" id="GO:0005667">
    <property type="term" value="C:transcription regulator complex"/>
    <property type="evidence" value="ECO:0007669"/>
    <property type="project" value="TreeGrafter"/>
</dbReference>
<dbReference type="InterPro" id="IPR021419">
    <property type="entry name" value="Mediator_Med25_VWA"/>
</dbReference>
<gene>
    <name evidence="4" type="ORF">CQW23_30617</name>
</gene>
<evidence type="ECO:0000256" key="2">
    <source>
        <dbReference type="ARBA" id="ARBA00019694"/>
    </source>
</evidence>
<dbReference type="GO" id="GO:0045944">
    <property type="term" value="P:positive regulation of transcription by RNA polymerase II"/>
    <property type="evidence" value="ECO:0007669"/>
    <property type="project" value="TreeGrafter"/>
</dbReference>
<comment type="caution">
    <text evidence="4">The sequence shown here is derived from an EMBL/GenBank/DDBJ whole genome shotgun (WGS) entry which is preliminary data.</text>
</comment>
<organism evidence="4 5">
    <name type="scientific">Capsicum baccatum</name>
    <name type="common">Peruvian pepper</name>
    <dbReference type="NCBI Taxonomy" id="33114"/>
    <lineage>
        <taxon>Eukaryota</taxon>
        <taxon>Viridiplantae</taxon>
        <taxon>Streptophyta</taxon>
        <taxon>Embryophyta</taxon>
        <taxon>Tracheophyta</taxon>
        <taxon>Spermatophyta</taxon>
        <taxon>Magnoliopsida</taxon>
        <taxon>eudicotyledons</taxon>
        <taxon>Gunneridae</taxon>
        <taxon>Pentapetalae</taxon>
        <taxon>asterids</taxon>
        <taxon>lamiids</taxon>
        <taxon>Solanales</taxon>
        <taxon>Solanaceae</taxon>
        <taxon>Solanoideae</taxon>
        <taxon>Capsiceae</taxon>
        <taxon>Capsicum</taxon>
    </lineage>
</organism>
<sequence length="750" mass="80216">MHLTNSMNTYYFPRGARSFTEADSIEQNQSAGATELLVVVFYAHDLSSGCTLQRSGWTRNIDMFSEWLSALPFSGGGFNDALVAEGLAEALMVFSSHNGSQTRQNADGQRHCILVAASKPYLLPTPVNGPVTQILKQRGIIEHTSNVVLADAETVAKAFPRCAVSLSVICPRKLPKLRAIYNAGKRNSQTADPPVDTSKNPNFLVLISEDFSEACAAFSDTEMESLASNQSLVEMDMSSVPPVSGPTATSNPSVMNQQPISAGSIPAAMEPLMVTSVSGPAPPRIPTSQVAAVSQSGLPISVFEEMVPDNENTKPTTPIVSVMTQSLGPFTGAAANIVILNGVTSAIPAAPSVLISGQQGVTSMTGFDPFGRTSQIAQTPVTVLTSGQLGVTSMSGFAPCARTDQINQNSIPESLTSMAPSTSGNSNLCISQLLSNIQGGTGAGNQTTPVMSEGNLPRCQIMQRGIGMHPNVPSEMGTGMRSGIGIMMPNPERTQQRQPRILPLGRNNSAEAHMSGNSNPCISPMLSNNHRDIGAGSQTAPVMIENFPRSQMMQSGRGRHQNVPSGMGTGILSGIGTMMPTPRMTRQGQSRILPLGRNNTGEANMSLSHQQTSVTFPSAQSSYVKFWEGDLYVPRLSEPVVRLQGYMRASASESLAANWPPKMLIEHVISEEHMNERVRPRTERTNLLVFLSMGPHALFNQLQEGNQSAVISLPSQRLILEVSDETTRLNGFLLPSENTVLRPTTPNQQM</sequence>
<proteinExistence type="inferred from homology"/>
<evidence type="ECO:0000313" key="4">
    <source>
        <dbReference type="EMBL" id="PHT29769.1"/>
    </source>
</evidence>
<evidence type="ECO:0000256" key="1">
    <source>
        <dbReference type="ARBA" id="ARBA00009102"/>
    </source>
</evidence>
<dbReference type="Pfam" id="PF11265">
    <property type="entry name" value="Med25_VWA"/>
    <property type="match status" value="1"/>
</dbReference>
<dbReference type="STRING" id="33114.A0A2G2VA01"/>
<feature type="domain" description="Mediator of RNA polymerase II transcription subunit 25 von Willebrand factor type A" evidence="3">
    <location>
        <begin position="5"/>
        <end position="209"/>
    </location>
</feature>
<name>A0A2G2VA01_CAPBA</name>
<dbReference type="PANTHER" id="PTHR12433">
    <property type="entry name" value="MEDIATOR OF RNA POLYMERASE II TRANSCRIPTION SUBUNIT 25"/>
    <property type="match status" value="1"/>
</dbReference>
<reference evidence="4 5" key="1">
    <citation type="journal article" date="2017" name="Genome Biol.">
        <title>New reference genome sequences of hot pepper reveal the massive evolution of plant disease-resistance genes by retroduplication.</title>
        <authorList>
            <person name="Kim S."/>
            <person name="Park J."/>
            <person name="Yeom S.I."/>
            <person name="Kim Y.M."/>
            <person name="Seo E."/>
            <person name="Kim K.T."/>
            <person name="Kim M.S."/>
            <person name="Lee J.M."/>
            <person name="Cheong K."/>
            <person name="Shin H.S."/>
            <person name="Kim S.B."/>
            <person name="Han K."/>
            <person name="Lee J."/>
            <person name="Park M."/>
            <person name="Lee H.A."/>
            <person name="Lee H.Y."/>
            <person name="Lee Y."/>
            <person name="Oh S."/>
            <person name="Lee J.H."/>
            <person name="Choi E."/>
            <person name="Choi E."/>
            <person name="Lee S.E."/>
            <person name="Jeon J."/>
            <person name="Kim H."/>
            <person name="Choi G."/>
            <person name="Song H."/>
            <person name="Lee J."/>
            <person name="Lee S.C."/>
            <person name="Kwon J.K."/>
            <person name="Lee H.Y."/>
            <person name="Koo N."/>
            <person name="Hong Y."/>
            <person name="Kim R.W."/>
            <person name="Kang W.H."/>
            <person name="Huh J.H."/>
            <person name="Kang B.C."/>
            <person name="Yang T.J."/>
            <person name="Lee Y.H."/>
            <person name="Bennetzen J.L."/>
            <person name="Choi D."/>
        </authorList>
    </citation>
    <scope>NUCLEOTIDE SEQUENCE [LARGE SCALE GENOMIC DNA]</scope>
    <source>
        <strain evidence="5">cv. PBC81</strain>
    </source>
</reference>
<dbReference type="PANTHER" id="PTHR12433:SF11">
    <property type="entry name" value="MEDIATOR OF RNA POLYMERASE II TRANSCRIPTION SUBUNIT 25"/>
    <property type="match status" value="1"/>
</dbReference>
<evidence type="ECO:0000313" key="5">
    <source>
        <dbReference type="Proteomes" id="UP000224567"/>
    </source>
</evidence>
<dbReference type="GO" id="GO:0016592">
    <property type="term" value="C:mediator complex"/>
    <property type="evidence" value="ECO:0007669"/>
    <property type="project" value="TreeGrafter"/>
</dbReference>
<dbReference type="Proteomes" id="UP000224567">
    <property type="component" value="Unassembled WGS sequence"/>
</dbReference>
<comment type="similarity">
    <text evidence="1">Belongs to the Mediator complex subunit 25 family.</text>
</comment>
<reference evidence="5" key="2">
    <citation type="journal article" date="2017" name="J. Anim. Genet.">
        <title>Multiple reference genome sequences of hot pepper reveal the massive evolution of plant disease resistance genes by retroduplication.</title>
        <authorList>
            <person name="Kim S."/>
            <person name="Park J."/>
            <person name="Yeom S.-I."/>
            <person name="Kim Y.-M."/>
            <person name="Seo E."/>
            <person name="Kim K.-T."/>
            <person name="Kim M.-S."/>
            <person name="Lee J.M."/>
            <person name="Cheong K."/>
            <person name="Shin H.-S."/>
            <person name="Kim S.-B."/>
            <person name="Han K."/>
            <person name="Lee J."/>
            <person name="Park M."/>
            <person name="Lee H.-A."/>
            <person name="Lee H.-Y."/>
            <person name="Lee Y."/>
            <person name="Oh S."/>
            <person name="Lee J.H."/>
            <person name="Choi E."/>
            <person name="Choi E."/>
            <person name="Lee S.E."/>
            <person name="Jeon J."/>
            <person name="Kim H."/>
            <person name="Choi G."/>
            <person name="Song H."/>
            <person name="Lee J."/>
            <person name="Lee S.-C."/>
            <person name="Kwon J.-K."/>
            <person name="Lee H.-Y."/>
            <person name="Koo N."/>
            <person name="Hong Y."/>
            <person name="Kim R.W."/>
            <person name="Kang W.-H."/>
            <person name="Huh J.H."/>
            <person name="Kang B.-C."/>
            <person name="Yang T.-J."/>
            <person name="Lee Y.-H."/>
            <person name="Bennetzen J.L."/>
            <person name="Choi D."/>
        </authorList>
    </citation>
    <scope>NUCLEOTIDE SEQUENCE [LARGE SCALE GENOMIC DNA]</scope>
    <source>
        <strain evidence="5">cv. PBC81</strain>
    </source>
</reference>
<accession>A0A2G2VA01</accession>
<dbReference type="OrthoDB" id="7690434at2759"/>
<keyword evidence="5" id="KW-1185">Reference proteome</keyword>